<name>A0A9K3JB34_HELAN</name>
<proteinExistence type="predicted"/>
<organism evidence="2 3">
    <name type="scientific">Helianthus annuus</name>
    <name type="common">Common sunflower</name>
    <dbReference type="NCBI Taxonomy" id="4232"/>
    <lineage>
        <taxon>Eukaryota</taxon>
        <taxon>Viridiplantae</taxon>
        <taxon>Streptophyta</taxon>
        <taxon>Embryophyta</taxon>
        <taxon>Tracheophyta</taxon>
        <taxon>Spermatophyta</taxon>
        <taxon>Magnoliopsida</taxon>
        <taxon>eudicotyledons</taxon>
        <taxon>Gunneridae</taxon>
        <taxon>Pentapetalae</taxon>
        <taxon>asterids</taxon>
        <taxon>campanulids</taxon>
        <taxon>Asterales</taxon>
        <taxon>Asteraceae</taxon>
        <taxon>Asteroideae</taxon>
        <taxon>Heliantheae alliance</taxon>
        <taxon>Heliantheae</taxon>
        <taxon>Helianthus</taxon>
    </lineage>
</organism>
<feature type="compositionally biased region" description="Basic and acidic residues" evidence="1">
    <location>
        <begin position="7"/>
        <end position="24"/>
    </location>
</feature>
<protein>
    <submittedName>
        <fullName evidence="2">Uncharacterized protein</fullName>
    </submittedName>
</protein>
<evidence type="ECO:0000256" key="1">
    <source>
        <dbReference type="SAM" id="MobiDB-lite"/>
    </source>
</evidence>
<dbReference type="EMBL" id="MNCJ02000319">
    <property type="protein sequence ID" value="KAF5811578.1"/>
    <property type="molecule type" value="Genomic_DNA"/>
</dbReference>
<comment type="caution">
    <text evidence="2">The sequence shown here is derived from an EMBL/GenBank/DDBJ whole genome shotgun (WGS) entry which is preliminary data.</text>
</comment>
<dbReference type="AlphaFoldDB" id="A0A9K3JB34"/>
<dbReference type="Gramene" id="mRNA:HanXRQr2_Chr04g0183001">
    <property type="protein sequence ID" value="mRNA:HanXRQr2_Chr04g0183001"/>
    <property type="gene ID" value="HanXRQr2_Chr04g0183001"/>
</dbReference>
<keyword evidence="3" id="KW-1185">Reference proteome</keyword>
<sequence>MSGLLSRMEKVDNKENEVMDDGKDKRVNVKIKGGMKVFTRSRKRSLTDESDVLDGVSKNDKCDAMKVDGVTKNDMNINLDKVVGETIKLAETKKGVTKRQTRRRKEVDNTIPTFMLLSQSSQTSPESDTGTNVHASVKDTNVNVHVSGKDTNVVDMNEPLNDDEKTIWQYLLTTIDDKRRAEGKKCNVDDQEIDVEKETREVSLTFKF</sequence>
<dbReference type="Proteomes" id="UP000215914">
    <property type="component" value="Unassembled WGS sequence"/>
</dbReference>
<evidence type="ECO:0000313" key="3">
    <source>
        <dbReference type="Proteomes" id="UP000215914"/>
    </source>
</evidence>
<accession>A0A9K3JB34</accession>
<feature type="region of interest" description="Disordered" evidence="1">
    <location>
        <begin position="1"/>
        <end position="24"/>
    </location>
</feature>
<evidence type="ECO:0000313" key="2">
    <source>
        <dbReference type="EMBL" id="KAF5811578.1"/>
    </source>
</evidence>
<gene>
    <name evidence="2" type="ORF">HanXRQr2_Chr04g0183001</name>
</gene>
<reference evidence="2" key="2">
    <citation type="submission" date="2020-06" db="EMBL/GenBank/DDBJ databases">
        <title>Helianthus annuus Genome sequencing and assembly Release 2.</title>
        <authorList>
            <person name="Gouzy J."/>
            <person name="Langlade N."/>
            <person name="Munos S."/>
        </authorList>
    </citation>
    <scope>NUCLEOTIDE SEQUENCE</scope>
    <source>
        <tissue evidence="2">Leaves</tissue>
    </source>
</reference>
<reference evidence="2" key="1">
    <citation type="journal article" date="2017" name="Nature">
        <title>The sunflower genome provides insights into oil metabolism, flowering and Asterid evolution.</title>
        <authorList>
            <person name="Badouin H."/>
            <person name="Gouzy J."/>
            <person name="Grassa C.J."/>
            <person name="Murat F."/>
            <person name="Staton S.E."/>
            <person name="Cottret L."/>
            <person name="Lelandais-Briere C."/>
            <person name="Owens G.L."/>
            <person name="Carrere S."/>
            <person name="Mayjonade B."/>
            <person name="Legrand L."/>
            <person name="Gill N."/>
            <person name="Kane N.C."/>
            <person name="Bowers J.E."/>
            <person name="Hubner S."/>
            <person name="Bellec A."/>
            <person name="Berard A."/>
            <person name="Berges H."/>
            <person name="Blanchet N."/>
            <person name="Boniface M.C."/>
            <person name="Brunel D."/>
            <person name="Catrice O."/>
            <person name="Chaidir N."/>
            <person name="Claudel C."/>
            <person name="Donnadieu C."/>
            <person name="Faraut T."/>
            <person name="Fievet G."/>
            <person name="Helmstetter N."/>
            <person name="King M."/>
            <person name="Knapp S.J."/>
            <person name="Lai Z."/>
            <person name="Le Paslier M.C."/>
            <person name="Lippi Y."/>
            <person name="Lorenzon L."/>
            <person name="Mandel J.R."/>
            <person name="Marage G."/>
            <person name="Marchand G."/>
            <person name="Marquand E."/>
            <person name="Bret-Mestries E."/>
            <person name="Morien E."/>
            <person name="Nambeesan S."/>
            <person name="Nguyen T."/>
            <person name="Pegot-Espagnet P."/>
            <person name="Pouilly N."/>
            <person name="Raftis F."/>
            <person name="Sallet E."/>
            <person name="Schiex T."/>
            <person name="Thomas J."/>
            <person name="Vandecasteele C."/>
            <person name="Vares D."/>
            <person name="Vear F."/>
            <person name="Vautrin S."/>
            <person name="Crespi M."/>
            <person name="Mangin B."/>
            <person name="Burke J.M."/>
            <person name="Salse J."/>
            <person name="Munos S."/>
            <person name="Vincourt P."/>
            <person name="Rieseberg L.H."/>
            <person name="Langlade N.B."/>
        </authorList>
    </citation>
    <scope>NUCLEOTIDE SEQUENCE</scope>
    <source>
        <tissue evidence="2">Leaves</tissue>
    </source>
</reference>